<proteinExistence type="predicted"/>
<organism evidence="14 15">
    <name type="scientific">Intoshia linei</name>
    <dbReference type="NCBI Taxonomy" id="1819745"/>
    <lineage>
        <taxon>Eukaryota</taxon>
        <taxon>Metazoa</taxon>
        <taxon>Spiralia</taxon>
        <taxon>Lophotrochozoa</taxon>
        <taxon>Mesozoa</taxon>
        <taxon>Orthonectida</taxon>
        <taxon>Rhopaluridae</taxon>
        <taxon>Intoshia</taxon>
    </lineage>
</organism>
<comment type="caution">
    <text evidence="14">The sequence shown here is derived from an EMBL/GenBank/DDBJ whole genome shotgun (WGS) entry which is preliminary data.</text>
</comment>
<dbReference type="PANTHER" id="PTHR13036">
    <property type="entry name" value="BETA1,4 MANNOSYLTRANSFERASE"/>
    <property type="match status" value="1"/>
</dbReference>
<dbReference type="InterPro" id="IPR026051">
    <property type="entry name" value="ALG1-like"/>
</dbReference>
<evidence type="ECO:0000256" key="1">
    <source>
        <dbReference type="ARBA" id="ARBA00004389"/>
    </source>
</evidence>
<keyword evidence="3 14" id="KW-0328">Glycosyltransferase</keyword>
<evidence type="ECO:0000256" key="4">
    <source>
        <dbReference type="ARBA" id="ARBA00022679"/>
    </source>
</evidence>
<keyword evidence="5" id="KW-0812">Transmembrane</keyword>
<dbReference type="GO" id="GO:0004578">
    <property type="term" value="F:chitobiosyldiphosphodolichol beta-mannosyltransferase activity"/>
    <property type="evidence" value="ECO:0007669"/>
    <property type="project" value="UniProtKB-EC"/>
</dbReference>
<evidence type="ECO:0000256" key="11">
    <source>
        <dbReference type="ARBA" id="ARBA00033088"/>
    </source>
</evidence>
<keyword evidence="15" id="KW-1185">Reference proteome</keyword>
<comment type="subcellular location">
    <subcellularLocation>
        <location evidence="1">Endoplasmic reticulum membrane</location>
        <topology evidence="1">Single-pass membrane protein</topology>
    </subcellularLocation>
</comment>
<dbReference type="Proteomes" id="UP000078046">
    <property type="component" value="Unassembled WGS sequence"/>
</dbReference>
<dbReference type="OrthoDB" id="614844at2759"/>
<name>A0A177B9N7_9BILA</name>
<keyword evidence="6" id="KW-0256">Endoplasmic reticulum</keyword>
<evidence type="ECO:0000259" key="13">
    <source>
        <dbReference type="Pfam" id="PF00534"/>
    </source>
</evidence>
<dbReference type="SUPFAM" id="SSF53756">
    <property type="entry name" value="UDP-Glycosyltransferase/glycogen phosphorylase"/>
    <property type="match status" value="1"/>
</dbReference>
<reference evidence="14 15" key="1">
    <citation type="submission" date="2016-04" db="EMBL/GenBank/DDBJ databases">
        <title>The genome of Intoshia linei affirms orthonectids as highly simplified spiralians.</title>
        <authorList>
            <person name="Mikhailov K.V."/>
            <person name="Slusarev G.S."/>
            <person name="Nikitin M.A."/>
            <person name="Logacheva M.D."/>
            <person name="Penin A."/>
            <person name="Aleoshin V."/>
            <person name="Panchin Y.V."/>
        </authorList>
    </citation>
    <scope>NUCLEOTIDE SEQUENCE [LARGE SCALE GENOMIC DNA]</scope>
    <source>
        <strain evidence="14">Intl2013</strain>
        <tissue evidence="14">Whole animal</tissue>
    </source>
</reference>
<protein>
    <recommendedName>
        <fullName evidence="10">Beta-1,4-mannosyltransferase</fullName>
    </recommendedName>
    <alternativeName>
        <fullName evidence="11">GDP-Man:GlcNAc2-PP-dolichol mannosyltransferase</fullName>
    </alternativeName>
    <alternativeName>
        <fullName evidence="9">GDP-mannose-dolichol diphosphochitobiose mannosyltransferase</fullName>
    </alternativeName>
</protein>
<dbReference type="EMBL" id="LWCA01000088">
    <property type="protein sequence ID" value="OAF71017.1"/>
    <property type="molecule type" value="Genomic_DNA"/>
</dbReference>
<keyword evidence="7" id="KW-1133">Transmembrane helix</keyword>
<keyword evidence="4 14" id="KW-0808">Transferase</keyword>
<evidence type="ECO:0000256" key="3">
    <source>
        <dbReference type="ARBA" id="ARBA00022676"/>
    </source>
</evidence>
<dbReference type="AlphaFoldDB" id="A0A177B9N7"/>
<evidence type="ECO:0000256" key="5">
    <source>
        <dbReference type="ARBA" id="ARBA00022692"/>
    </source>
</evidence>
<evidence type="ECO:0000256" key="9">
    <source>
        <dbReference type="ARBA" id="ARBA00031434"/>
    </source>
</evidence>
<gene>
    <name evidence="14" type="ORF">A3Q56_01252</name>
</gene>
<evidence type="ECO:0000256" key="10">
    <source>
        <dbReference type="ARBA" id="ARBA00031566"/>
    </source>
</evidence>
<comment type="pathway">
    <text evidence="2">Protein modification; protein glycosylation.</text>
</comment>
<evidence type="ECO:0000256" key="12">
    <source>
        <dbReference type="ARBA" id="ARBA00045071"/>
    </source>
</evidence>
<dbReference type="Gene3D" id="3.40.50.2000">
    <property type="entry name" value="Glycogen Phosphorylase B"/>
    <property type="match status" value="1"/>
</dbReference>
<dbReference type="PANTHER" id="PTHR13036:SF0">
    <property type="entry name" value="CHITOBIOSYLDIPHOSPHODOLICHOL BETA-MANNOSYLTRANSFERASE"/>
    <property type="match status" value="1"/>
</dbReference>
<keyword evidence="8" id="KW-0472">Membrane</keyword>
<accession>A0A177B9N7</accession>
<sequence>MEKTVSILVLGDIGRSPRMQYHAYSFLKRDYKVQLIGYLESRIFENLMNERHLTVLPVKTLTFLNYLPTIFRILLKSLWLFFSLIFTLLKSKHSNYFLVQNPPCFPSLVVVYLLCKIRGTVLICDWHNYTWSFEFFLGRLAHKNICVSKAMREDLWIHNIHSSVLYDRPHEKYKKLQEYERKSLKKTFLSKTRLQFEFDFELAAKENCAFLISSTSWTIDEKFDTLLDALIEYDEIKNRNVLNIPTLLVVITGKGHLKSRYENTIKNLRLKNITFIMPWLSEMDYIDILAACDLGVCLHASTSKLDLPMKVLDMFGSNLPVLALNYDCLDELVINEYNGYTFETSHDLCIHIMNMLSNFPNNSSKLNQIRDNIEDFLSTETWDSNWNNVMKNILID</sequence>
<evidence type="ECO:0000256" key="7">
    <source>
        <dbReference type="ARBA" id="ARBA00022989"/>
    </source>
</evidence>
<evidence type="ECO:0000313" key="15">
    <source>
        <dbReference type="Proteomes" id="UP000078046"/>
    </source>
</evidence>
<dbReference type="GO" id="GO:0005789">
    <property type="term" value="C:endoplasmic reticulum membrane"/>
    <property type="evidence" value="ECO:0007669"/>
    <property type="project" value="UniProtKB-SubCell"/>
</dbReference>
<comment type="catalytic activity">
    <reaction evidence="12">
        <text>an N,N'-diacetylchitobiosyl-diphospho-di-trans,poly-cis-dolichol + GDP-alpha-D-mannose = a beta-D-Man-(1-&gt;4)-beta-D-GlcNAc-(1-&gt;4)-alpha-D-GlcNAc-diphospho-di-trans,poly-cis-dolichol + GDP + H(+)</text>
        <dbReference type="Rhea" id="RHEA:13865"/>
        <dbReference type="Rhea" id="RHEA-COMP:19510"/>
        <dbReference type="Rhea" id="RHEA-COMP:19511"/>
        <dbReference type="ChEBI" id="CHEBI:15378"/>
        <dbReference type="ChEBI" id="CHEBI:57269"/>
        <dbReference type="ChEBI" id="CHEBI:57527"/>
        <dbReference type="ChEBI" id="CHEBI:58189"/>
        <dbReference type="ChEBI" id="CHEBI:58472"/>
        <dbReference type="EC" id="2.4.1.142"/>
    </reaction>
    <physiologicalReaction direction="left-to-right" evidence="12">
        <dbReference type="Rhea" id="RHEA:13866"/>
    </physiologicalReaction>
</comment>
<feature type="domain" description="Glycosyl transferase family 1" evidence="13">
    <location>
        <begin position="200"/>
        <end position="353"/>
    </location>
</feature>
<evidence type="ECO:0000256" key="6">
    <source>
        <dbReference type="ARBA" id="ARBA00022824"/>
    </source>
</evidence>
<dbReference type="InterPro" id="IPR001296">
    <property type="entry name" value="Glyco_trans_1"/>
</dbReference>
<evidence type="ECO:0000256" key="2">
    <source>
        <dbReference type="ARBA" id="ARBA00004922"/>
    </source>
</evidence>
<dbReference type="Pfam" id="PF00534">
    <property type="entry name" value="Glycos_transf_1"/>
    <property type="match status" value="1"/>
</dbReference>
<evidence type="ECO:0000313" key="14">
    <source>
        <dbReference type="EMBL" id="OAF71017.1"/>
    </source>
</evidence>
<evidence type="ECO:0000256" key="8">
    <source>
        <dbReference type="ARBA" id="ARBA00023136"/>
    </source>
</evidence>